<comment type="caution">
    <text evidence="3">The sequence shown here is derived from an EMBL/GenBank/DDBJ whole genome shotgun (WGS) entry which is preliminary data.</text>
</comment>
<keyword evidence="2" id="KW-0732">Signal</keyword>
<accession>A0A841ZT45</accession>
<evidence type="ECO:0000256" key="2">
    <source>
        <dbReference type="SAM" id="SignalP"/>
    </source>
</evidence>
<organism evidence="3 4">
    <name type="scientific">Listeria aquatica</name>
    <dbReference type="NCBI Taxonomy" id="1494960"/>
    <lineage>
        <taxon>Bacteria</taxon>
        <taxon>Bacillati</taxon>
        <taxon>Bacillota</taxon>
        <taxon>Bacilli</taxon>
        <taxon>Bacillales</taxon>
        <taxon>Listeriaceae</taxon>
        <taxon>Listeria</taxon>
    </lineage>
</organism>
<evidence type="ECO:0008006" key="5">
    <source>
        <dbReference type="Google" id="ProtNLM"/>
    </source>
</evidence>
<name>A0A841ZT45_9LIST</name>
<reference evidence="3 4" key="1">
    <citation type="submission" date="2020-03" db="EMBL/GenBank/DDBJ databases">
        <title>Soil Listeria distribution.</title>
        <authorList>
            <person name="Liao J."/>
            <person name="Wiedmann M."/>
        </authorList>
    </citation>
    <scope>NUCLEOTIDE SEQUENCE [LARGE SCALE GENOMIC DNA]</scope>
    <source>
        <strain evidence="3 4">FSL L7-1507</strain>
    </source>
</reference>
<sequence>MFRKVFVVGLSALLFSSSFALAPPPSAHAQSANQESTNESQKPQPRTLILTATGDLEGTVVPYYDKGDIQGLETGYIDLHYHSFDTGFVDGDHAYLTIELPKEFATLAKQASFKENISGTMQRKGLLGDRSFTISQDDLTVSGARIVVEIPRELWIISGEIMADISINYGNIQKNFPIRLVQNSAEGYVFKSALRRSMAPWDPLQYPLLGTNSDTWESPYTTAYWD</sequence>
<protein>
    <recommendedName>
        <fullName evidence="5">Secreted protein</fullName>
    </recommendedName>
</protein>
<dbReference type="EMBL" id="JAARRM010000006">
    <property type="protein sequence ID" value="MBC1522335.1"/>
    <property type="molecule type" value="Genomic_DNA"/>
</dbReference>
<feature type="signal peptide" evidence="2">
    <location>
        <begin position="1"/>
        <end position="22"/>
    </location>
</feature>
<gene>
    <name evidence="3" type="ORF">HB912_11825</name>
</gene>
<proteinExistence type="predicted"/>
<evidence type="ECO:0000313" key="3">
    <source>
        <dbReference type="EMBL" id="MBC1522335.1"/>
    </source>
</evidence>
<dbReference type="RefSeq" id="WP_185374832.1">
    <property type="nucleotide sequence ID" value="NZ_JAARRM010000006.1"/>
</dbReference>
<feature type="compositionally biased region" description="Polar residues" evidence="1">
    <location>
        <begin position="28"/>
        <end position="44"/>
    </location>
</feature>
<evidence type="ECO:0000256" key="1">
    <source>
        <dbReference type="SAM" id="MobiDB-lite"/>
    </source>
</evidence>
<dbReference type="Proteomes" id="UP000559885">
    <property type="component" value="Unassembled WGS sequence"/>
</dbReference>
<dbReference type="AlphaFoldDB" id="A0A841ZT45"/>
<feature type="region of interest" description="Disordered" evidence="1">
    <location>
        <begin position="26"/>
        <end position="45"/>
    </location>
</feature>
<feature type="chain" id="PRO_5038756561" description="Secreted protein" evidence="2">
    <location>
        <begin position="23"/>
        <end position="226"/>
    </location>
</feature>
<evidence type="ECO:0000313" key="4">
    <source>
        <dbReference type="Proteomes" id="UP000559885"/>
    </source>
</evidence>